<dbReference type="AlphaFoldDB" id="A0A7R9ISK2"/>
<dbReference type="EMBL" id="OE009554">
    <property type="protein sequence ID" value="CAD7463875.1"/>
    <property type="molecule type" value="Genomic_DNA"/>
</dbReference>
<accession>A0A7R9ISK2</accession>
<feature type="compositionally biased region" description="Polar residues" evidence="1">
    <location>
        <begin position="140"/>
        <end position="165"/>
    </location>
</feature>
<feature type="region of interest" description="Disordered" evidence="1">
    <location>
        <begin position="32"/>
        <end position="116"/>
    </location>
</feature>
<proteinExistence type="predicted"/>
<organism evidence="2">
    <name type="scientific">Timema tahoe</name>
    <dbReference type="NCBI Taxonomy" id="61484"/>
    <lineage>
        <taxon>Eukaryota</taxon>
        <taxon>Metazoa</taxon>
        <taxon>Ecdysozoa</taxon>
        <taxon>Arthropoda</taxon>
        <taxon>Hexapoda</taxon>
        <taxon>Insecta</taxon>
        <taxon>Pterygota</taxon>
        <taxon>Neoptera</taxon>
        <taxon>Polyneoptera</taxon>
        <taxon>Phasmatodea</taxon>
        <taxon>Timematodea</taxon>
        <taxon>Timematoidea</taxon>
        <taxon>Timematidae</taxon>
        <taxon>Timema</taxon>
    </lineage>
</organism>
<protein>
    <submittedName>
        <fullName evidence="2">Uncharacterized protein</fullName>
    </submittedName>
</protein>
<feature type="compositionally biased region" description="Polar residues" evidence="1">
    <location>
        <begin position="35"/>
        <end position="86"/>
    </location>
</feature>
<feature type="region of interest" description="Disordered" evidence="1">
    <location>
        <begin position="137"/>
        <end position="169"/>
    </location>
</feature>
<name>A0A7R9ISK2_9NEOP</name>
<evidence type="ECO:0000313" key="2">
    <source>
        <dbReference type="EMBL" id="CAD7463875.1"/>
    </source>
</evidence>
<gene>
    <name evidence="2" type="ORF">TTEB3V08_LOCUS11755</name>
</gene>
<sequence>MTAKLRAVAQELAGTGVNLKIEGARAYRPRAFKSLPSQGLQESKSLPSQGLQESKSLTSKGRQDSKSLTSQGRQDSKILPSQSLQELTVPRPSREQESTVPGPSIEQDAYHPRAFKRARAYRPRAVKIARAYRPRAFKSLPSQGLQESKSLPSQGPSREQESTVPGPSREQELIIPNLQASKSLLSQGLLESTSLPSKGRQSKSRQQAYSIFSYHVTCERSVRSSSLSLIVSSQYSVRQSHQAELLYVRICVLSTITTAQTLRSTARARDKTNAVMRLGVIMPNFWAQTTKGPLQFYDYLGTSSFSRVYVSADGAFCSRILQTSPPSVRRNWAGSHSDTMSSPRGTSSCWVIPATLWRNTGFGYRLRLKLQVKIDPEHGKYPG</sequence>
<reference evidence="2" key="1">
    <citation type="submission" date="2020-11" db="EMBL/GenBank/DDBJ databases">
        <authorList>
            <person name="Tran Van P."/>
        </authorList>
    </citation>
    <scope>NUCLEOTIDE SEQUENCE</scope>
</reference>
<evidence type="ECO:0000256" key="1">
    <source>
        <dbReference type="SAM" id="MobiDB-lite"/>
    </source>
</evidence>